<protein>
    <recommendedName>
        <fullName evidence="6">Sulfotransferase domain-containing protein</fullName>
    </recommendedName>
</protein>
<dbReference type="InterPro" id="IPR037359">
    <property type="entry name" value="NST/OST"/>
</dbReference>
<evidence type="ECO:0000259" key="6">
    <source>
        <dbReference type="Pfam" id="PF00685"/>
    </source>
</evidence>
<dbReference type="RefSeq" id="XP_004993043.1">
    <property type="nucleotide sequence ID" value="XM_004992986.1"/>
</dbReference>
<dbReference type="SUPFAM" id="SSF52540">
    <property type="entry name" value="P-loop containing nucleoside triphosphate hydrolases"/>
    <property type="match status" value="1"/>
</dbReference>
<name>F2UC35_SALR5</name>
<accession>F2UC35</accession>
<dbReference type="EMBL" id="GL832968">
    <property type="protein sequence ID" value="EGD74142.1"/>
    <property type="molecule type" value="Genomic_DNA"/>
</dbReference>
<dbReference type="GeneID" id="16073617"/>
<dbReference type="InterPro" id="IPR036249">
    <property type="entry name" value="Thioredoxin-like_sf"/>
</dbReference>
<dbReference type="Gene3D" id="3.40.50.300">
    <property type="entry name" value="P-loop containing nucleotide triphosphate hydrolases"/>
    <property type="match status" value="1"/>
</dbReference>
<feature type="region of interest" description="Disordered" evidence="5">
    <location>
        <begin position="722"/>
        <end position="801"/>
    </location>
</feature>
<dbReference type="Gene3D" id="3.40.30.10">
    <property type="entry name" value="Glutaredoxin"/>
    <property type="match status" value="1"/>
</dbReference>
<dbReference type="KEGG" id="sre:PTSG_06151"/>
<sequence>MLPAAPGGVSCEVTCPAESLVTARVELPPVPETCLCGLPWGSTGAVAPQARVVDTPRNTSGTRIPETHVESLATSAFNMSQRLRGLTLSGPALLTSWNSKVVPRFAHRIPIRELHPFLVAANARHEHTIAFFYREHCTHSLMRAPLFAAVQPFVANVNYLWVDVGAPSNILDWRRYELTHTPTIIVFRNSSVMHTFPDPTTTEFGSLLFFIMKLTGVSDAMDGHMDPSFSCPIPDHTHPIWKPLHRSVQEFQDAMGLRDTQAEELMLGDLQTFIDLGLQLATRDSRLDLVLRYLAILDQVRVWEDEHSFDDAALYVSRYCSGGTSAMLAALAVVLAMLVTRYTADPVEEHHRRQRRRARRAMMARLGRIPPLLLQNPGLAPAGPVAVIALVVVAASFVAPTTASSPSIGNNNNSKDGTKNKKELSWIPTSDTCRPTYFVMGARKGGSTSLYHYLNAHPNIKPYSMSRRKTAPSYGEVHFLHKAHYSLQQYNNKFPHLKPGEITGESSVSTLVSYAAPNHTMHFCGPKVKFLAILREPVARMHSQYLMRIRLGSRLKPTVPFRTWAIKELQRFEQRVIASPNWIDGFEVKAPLFGPSGNGLYEGLYSVHLRHWFKRYPRDQFLLFIYDHFFKHPSGHLKEAYRFLGMDDSVVRCRKVVQRRFNTASDNVRVNFTESHIHQVDAHTDAHLKKFFEPYNRDLEALLNITLPSSWFALDETALHPDGLQPFDPNKQDDDDDYEDDDDDSLKQIQAPTSDDDDDDNNVGGGDDDYDDDAADDDDASSRGLVRGPGDVDDDDDDGGA</sequence>
<keyword evidence="2" id="KW-0325">Glycoprotein</keyword>
<evidence type="ECO:0000256" key="2">
    <source>
        <dbReference type="ARBA" id="ARBA00023180"/>
    </source>
</evidence>
<feature type="compositionally biased region" description="Acidic residues" evidence="5">
    <location>
        <begin position="733"/>
        <end position="744"/>
    </location>
</feature>
<feature type="compositionally biased region" description="Polar residues" evidence="5">
    <location>
        <begin position="402"/>
        <end position="415"/>
    </location>
</feature>
<dbReference type="AlphaFoldDB" id="F2UC35"/>
<dbReference type="CDD" id="cd02947">
    <property type="entry name" value="TRX_family"/>
    <property type="match status" value="1"/>
</dbReference>
<keyword evidence="1" id="KW-0808">Transferase</keyword>
<evidence type="ECO:0000256" key="5">
    <source>
        <dbReference type="SAM" id="MobiDB-lite"/>
    </source>
</evidence>
<evidence type="ECO:0000256" key="1">
    <source>
        <dbReference type="ARBA" id="ARBA00022679"/>
    </source>
</evidence>
<dbReference type="OrthoDB" id="8068875at2759"/>
<dbReference type="PANTHER" id="PTHR10605:SF56">
    <property type="entry name" value="BIFUNCTIONAL HEPARAN SULFATE N-DEACETYLASE_N-SULFOTRANSFERASE"/>
    <property type="match status" value="1"/>
</dbReference>
<evidence type="ECO:0000313" key="8">
    <source>
        <dbReference type="Proteomes" id="UP000007799"/>
    </source>
</evidence>
<feature type="compositionally biased region" description="Acidic residues" evidence="5">
    <location>
        <begin position="754"/>
        <end position="779"/>
    </location>
</feature>
<organism evidence="8">
    <name type="scientific">Salpingoeca rosetta (strain ATCC 50818 / BSB-021)</name>
    <dbReference type="NCBI Taxonomy" id="946362"/>
    <lineage>
        <taxon>Eukaryota</taxon>
        <taxon>Choanoflagellata</taxon>
        <taxon>Craspedida</taxon>
        <taxon>Salpingoecidae</taxon>
        <taxon>Salpingoeca</taxon>
    </lineage>
</organism>
<feature type="binding site" evidence="4">
    <location>
        <position position="543"/>
    </location>
    <ligand>
        <name>3'-phosphoadenylyl sulfate</name>
        <dbReference type="ChEBI" id="CHEBI:58339"/>
    </ligand>
</feature>
<dbReference type="eggNOG" id="KOG3704">
    <property type="taxonomic scope" value="Eukaryota"/>
</dbReference>
<feature type="region of interest" description="Disordered" evidence="5">
    <location>
        <begin position="402"/>
        <end position="423"/>
    </location>
</feature>
<feature type="compositionally biased region" description="Acidic residues" evidence="5">
    <location>
        <begin position="791"/>
        <end position="801"/>
    </location>
</feature>
<dbReference type="InterPro" id="IPR000863">
    <property type="entry name" value="Sulfotransferase_dom"/>
</dbReference>
<dbReference type="SUPFAM" id="SSF52833">
    <property type="entry name" value="Thioredoxin-like"/>
    <property type="match status" value="1"/>
</dbReference>
<evidence type="ECO:0000256" key="3">
    <source>
        <dbReference type="PIRSR" id="PIRSR637359-1"/>
    </source>
</evidence>
<dbReference type="InParanoid" id="F2UC35"/>
<keyword evidence="8" id="KW-1185">Reference proteome</keyword>
<gene>
    <name evidence="7" type="ORF">PTSG_06151</name>
</gene>
<evidence type="ECO:0000313" key="7">
    <source>
        <dbReference type="EMBL" id="EGD74142.1"/>
    </source>
</evidence>
<dbReference type="GO" id="GO:0008146">
    <property type="term" value="F:sulfotransferase activity"/>
    <property type="evidence" value="ECO:0007669"/>
    <property type="project" value="InterPro"/>
</dbReference>
<evidence type="ECO:0000256" key="4">
    <source>
        <dbReference type="PIRSR" id="PIRSR637359-2"/>
    </source>
</evidence>
<dbReference type="PANTHER" id="PTHR10605">
    <property type="entry name" value="HEPARAN SULFATE SULFOTRANSFERASE"/>
    <property type="match status" value="1"/>
</dbReference>
<feature type="binding site" evidence="4">
    <location>
        <position position="535"/>
    </location>
    <ligand>
        <name>3'-phosphoadenylyl sulfate</name>
        <dbReference type="ChEBI" id="CHEBI:58339"/>
    </ligand>
</feature>
<dbReference type="InterPro" id="IPR027417">
    <property type="entry name" value="P-loop_NTPase"/>
</dbReference>
<feature type="domain" description="Sulfotransferase" evidence="6">
    <location>
        <begin position="437"/>
        <end position="676"/>
    </location>
</feature>
<proteinExistence type="predicted"/>
<reference evidence="7" key="1">
    <citation type="submission" date="2009-08" db="EMBL/GenBank/DDBJ databases">
        <title>Annotation of Salpingoeca rosetta.</title>
        <authorList>
            <consortium name="The Broad Institute Genome Sequencing Platform"/>
            <person name="Russ C."/>
            <person name="Cuomo C."/>
            <person name="Burger G."/>
            <person name="Gray M.W."/>
            <person name="Holland P.W.H."/>
            <person name="King N."/>
            <person name="Lang F.B.F."/>
            <person name="Roger A.J."/>
            <person name="Ruiz-Trillo I."/>
            <person name="Young S.K."/>
            <person name="Zeng Q."/>
            <person name="Gargeya S."/>
            <person name="Alvarado L."/>
            <person name="Berlin A."/>
            <person name="Chapman S.B."/>
            <person name="Chen Z."/>
            <person name="Freedman E."/>
            <person name="Gellesch M."/>
            <person name="Goldberg J."/>
            <person name="Griggs A."/>
            <person name="Gujja S."/>
            <person name="Heilman E."/>
            <person name="Heiman D."/>
            <person name="Howarth C."/>
            <person name="Mehta T."/>
            <person name="Neiman D."/>
            <person name="Pearson M."/>
            <person name="Roberts A."/>
            <person name="Saif S."/>
            <person name="Shea T."/>
            <person name="Shenoy N."/>
            <person name="Sisk P."/>
            <person name="Stolte C."/>
            <person name="Sykes S."/>
            <person name="White J."/>
            <person name="Yandava C."/>
            <person name="Haas B."/>
            <person name="Nusbaum C."/>
            <person name="Birren B."/>
        </authorList>
    </citation>
    <scope>NUCLEOTIDE SEQUENCE [LARGE SCALE GENOMIC DNA]</scope>
    <source>
        <strain evidence="7">ATCC 50818</strain>
    </source>
</reference>
<dbReference type="Proteomes" id="UP000007799">
    <property type="component" value="Unassembled WGS sequence"/>
</dbReference>
<feature type="active site" description="For sulfotransferase activity" evidence="3">
    <location>
        <position position="444"/>
    </location>
</feature>
<dbReference type="Pfam" id="PF00685">
    <property type="entry name" value="Sulfotransfer_1"/>
    <property type="match status" value="1"/>
</dbReference>